<dbReference type="Gene3D" id="3.30.420.10">
    <property type="entry name" value="Ribonuclease H-like superfamily/Ribonuclease H"/>
    <property type="match status" value="1"/>
</dbReference>
<reference evidence="1 2" key="1">
    <citation type="journal article" date="2024" name="BMC Genomics">
        <title>De novo assembly and annotation of Popillia japonica's genome with initial clues to its potential as an invasive pest.</title>
        <authorList>
            <person name="Cucini C."/>
            <person name="Boschi S."/>
            <person name="Funari R."/>
            <person name="Cardaioli E."/>
            <person name="Iannotti N."/>
            <person name="Marturano G."/>
            <person name="Paoli F."/>
            <person name="Bruttini M."/>
            <person name="Carapelli A."/>
            <person name="Frati F."/>
            <person name="Nardi F."/>
        </authorList>
    </citation>
    <scope>NUCLEOTIDE SEQUENCE [LARGE SCALE GENOMIC DNA]</scope>
    <source>
        <strain evidence="1">DMR45628</strain>
    </source>
</reference>
<name>A0AAW1HS56_POPJA</name>
<gene>
    <name evidence="1" type="ORF">QE152_g40068</name>
</gene>
<sequence>MVVLGDDTIFMQENARLHTARMVTEYLGEVQITQFAWAARSRDINPTEDVWDETGKRLRTHVPASRNFGELRNILVQEWDNLP</sequence>
<keyword evidence="2" id="KW-1185">Reference proteome</keyword>
<organism evidence="1 2">
    <name type="scientific">Popillia japonica</name>
    <name type="common">Japanese beetle</name>
    <dbReference type="NCBI Taxonomy" id="7064"/>
    <lineage>
        <taxon>Eukaryota</taxon>
        <taxon>Metazoa</taxon>
        <taxon>Ecdysozoa</taxon>
        <taxon>Arthropoda</taxon>
        <taxon>Hexapoda</taxon>
        <taxon>Insecta</taxon>
        <taxon>Pterygota</taxon>
        <taxon>Neoptera</taxon>
        <taxon>Endopterygota</taxon>
        <taxon>Coleoptera</taxon>
        <taxon>Polyphaga</taxon>
        <taxon>Scarabaeiformia</taxon>
        <taxon>Scarabaeidae</taxon>
        <taxon>Rutelinae</taxon>
        <taxon>Popillia</taxon>
    </lineage>
</organism>
<evidence type="ECO:0008006" key="3">
    <source>
        <dbReference type="Google" id="ProtNLM"/>
    </source>
</evidence>
<accession>A0AAW1HS56</accession>
<evidence type="ECO:0000313" key="2">
    <source>
        <dbReference type="Proteomes" id="UP001458880"/>
    </source>
</evidence>
<evidence type="ECO:0000313" key="1">
    <source>
        <dbReference type="EMBL" id="KAK9679392.1"/>
    </source>
</evidence>
<dbReference type="InterPro" id="IPR036397">
    <property type="entry name" value="RNaseH_sf"/>
</dbReference>
<dbReference type="AlphaFoldDB" id="A0AAW1HS56"/>
<proteinExistence type="predicted"/>
<dbReference type="GO" id="GO:0003676">
    <property type="term" value="F:nucleic acid binding"/>
    <property type="evidence" value="ECO:0007669"/>
    <property type="project" value="InterPro"/>
</dbReference>
<dbReference type="Proteomes" id="UP001458880">
    <property type="component" value="Unassembled WGS sequence"/>
</dbReference>
<dbReference type="EMBL" id="JASPKY010001028">
    <property type="protein sequence ID" value="KAK9679392.1"/>
    <property type="molecule type" value="Genomic_DNA"/>
</dbReference>
<comment type="caution">
    <text evidence="1">The sequence shown here is derived from an EMBL/GenBank/DDBJ whole genome shotgun (WGS) entry which is preliminary data.</text>
</comment>
<protein>
    <recommendedName>
        <fullName evidence="3">Tc1-like transposase DDE domain-containing protein</fullName>
    </recommendedName>
</protein>